<evidence type="ECO:0000313" key="2">
    <source>
        <dbReference type="Proteomes" id="UP000198546"/>
    </source>
</evidence>
<reference evidence="1 2" key="1">
    <citation type="submission" date="2016-10" db="EMBL/GenBank/DDBJ databases">
        <authorList>
            <person name="de Groot N.N."/>
        </authorList>
    </citation>
    <scope>NUCLEOTIDE SEQUENCE [LARGE SCALE GENOMIC DNA]</scope>
    <source>
        <strain evidence="1 2">MON 2.2</strain>
    </source>
</reference>
<sequence length="244" mass="25925">MSTTHPGSTDATRLRAALQDGTTPARLQTALLAGTRPHPSFVDVLIERCAVEPDLFVRDTLTWALTCHDTSLTVPRLLREAVAGSSQAQSQALHTLSKVGDSRGWSVITPALLRDPDPEVARTAWRVAVRLVPAGEHEQLAEDLCSQLGRGDEWTHRSLSQALAALGDAAAAPLRVSASDPDPAVATHAVVTERLLSHPEQDFDVAVVVAEAQRVAAGLDVPLPAAELQPTEHPGGRSPEVQPD</sequence>
<dbReference type="EMBL" id="LT629688">
    <property type="protein sequence ID" value="SDE25410.1"/>
    <property type="molecule type" value="Genomic_DNA"/>
</dbReference>
<keyword evidence="2" id="KW-1185">Reference proteome</keyword>
<dbReference type="RefSeq" id="WP_197679058.1">
    <property type="nucleotide sequence ID" value="NZ_LT629688.1"/>
</dbReference>
<dbReference type="Gene3D" id="1.25.10.10">
    <property type="entry name" value="Leucine-rich Repeat Variant"/>
    <property type="match status" value="2"/>
</dbReference>
<evidence type="ECO:0008006" key="3">
    <source>
        <dbReference type="Google" id="ProtNLM"/>
    </source>
</evidence>
<dbReference type="AlphaFoldDB" id="A0A1G7BF97"/>
<accession>A0A1G7BF97</accession>
<name>A0A1G7BF97_9ACTN</name>
<protein>
    <recommendedName>
        <fullName evidence="3">HEAT repeat-containing protein</fullName>
    </recommendedName>
</protein>
<dbReference type="InterPro" id="IPR016024">
    <property type="entry name" value="ARM-type_fold"/>
</dbReference>
<dbReference type="STRING" id="675864.SAMN04489747_2931"/>
<gene>
    <name evidence="1" type="ORF">SAMN04489747_2931</name>
</gene>
<dbReference type="Proteomes" id="UP000198546">
    <property type="component" value="Chromosome i"/>
</dbReference>
<dbReference type="SUPFAM" id="SSF48371">
    <property type="entry name" value="ARM repeat"/>
    <property type="match status" value="1"/>
</dbReference>
<proteinExistence type="predicted"/>
<organism evidence="1 2">
    <name type="scientific">Auraticoccus monumenti</name>
    <dbReference type="NCBI Taxonomy" id="675864"/>
    <lineage>
        <taxon>Bacteria</taxon>
        <taxon>Bacillati</taxon>
        <taxon>Actinomycetota</taxon>
        <taxon>Actinomycetes</taxon>
        <taxon>Propionibacteriales</taxon>
        <taxon>Propionibacteriaceae</taxon>
        <taxon>Auraticoccus</taxon>
    </lineage>
</organism>
<dbReference type="InterPro" id="IPR011989">
    <property type="entry name" value="ARM-like"/>
</dbReference>
<evidence type="ECO:0000313" key="1">
    <source>
        <dbReference type="EMBL" id="SDE25410.1"/>
    </source>
</evidence>